<feature type="compositionally biased region" description="Polar residues" evidence="1">
    <location>
        <begin position="72"/>
        <end position="82"/>
    </location>
</feature>
<evidence type="ECO:0000313" key="3">
    <source>
        <dbReference type="Proteomes" id="UP001056436"/>
    </source>
</evidence>
<name>A0A9P9XAH2_9PEZI</name>
<organism evidence="2 3">
    <name type="scientific">Colletotrichum abscissum</name>
    <dbReference type="NCBI Taxonomy" id="1671311"/>
    <lineage>
        <taxon>Eukaryota</taxon>
        <taxon>Fungi</taxon>
        <taxon>Dikarya</taxon>
        <taxon>Ascomycota</taxon>
        <taxon>Pezizomycotina</taxon>
        <taxon>Sordariomycetes</taxon>
        <taxon>Hypocreomycetidae</taxon>
        <taxon>Glomerellales</taxon>
        <taxon>Glomerellaceae</taxon>
        <taxon>Colletotrichum</taxon>
        <taxon>Colletotrichum acutatum species complex</taxon>
    </lineage>
</organism>
<feature type="region of interest" description="Disordered" evidence="1">
    <location>
        <begin position="1"/>
        <end position="24"/>
    </location>
</feature>
<dbReference type="AlphaFoldDB" id="A0A9P9XAH2"/>
<comment type="caution">
    <text evidence="2">The sequence shown here is derived from an EMBL/GenBank/DDBJ whole genome shotgun (WGS) entry which is preliminary data.</text>
</comment>
<gene>
    <name evidence="2" type="ORF">CABS02_10204</name>
</gene>
<reference evidence="2" key="1">
    <citation type="submission" date="2019-01" db="EMBL/GenBank/DDBJ databases">
        <title>Colletotrichum abscissum LGMF1257.</title>
        <authorList>
            <person name="Baroncelli R."/>
        </authorList>
    </citation>
    <scope>NUCLEOTIDE SEQUENCE</scope>
    <source>
        <strain evidence="2">Ca142</strain>
    </source>
</reference>
<proteinExistence type="predicted"/>
<evidence type="ECO:0000256" key="1">
    <source>
        <dbReference type="SAM" id="MobiDB-lite"/>
    </source>
</evidence>
<protein>
    <submittedName>
        <fullName evidence="2">Uncharacterized protein</fullName>
    </submittedName>
</protein>
<feature type="region of interest" description="Disordered" evidence="1">
    <location>
        <begin position="72"/>
        <end position="101"/>
    </location>
</feature>
<accession>A0A9P9XAH2</accession>
<keyword evidence="3" id="KW-1185">Reference proteome</keyword>
<dbReference type="Proteomes" id="UP001056436">
    <property type="component" value="Unassembled WGS sequence"/>
</dbReference>
<dbReference type="EMBL" id="SDAQ01000074">
    <property type="protein sequence ID" value="KAI3543080.1"/>
    <property type="molecule type" value="Genomic_DNA"/>
</dbReference>
<evidence type="ECO:0000313" key="2">
    <source>
        <dbReference type="EMBL" id="KAI3543080.1"/>
    </source>
</evidence>
<sequence length="101" mass="11084">MLSRLEQDSLMMDNAGGAEGTGVGEDGMLLFPTHFWAPGRRPCRALEQRESQEALVDVWDVRECSKLQCGLQGQTRPETRTGQGLVRQTGGASFEGLSQCR</sequence>